<dbReference type="Proteomes" id="UP000242875">
    <property type="component" value="Unassembled WGS sequence"/>
</dbReference>
<dbReference type="InterPro" id="IPR012132">
    <property type="entry name" value="GMC_OxRdtase"/>
</dbReference>
<dbReference type="GO" id="GO:0016614">
    <property type="term" value="F:oxidoreductase activity, acting on CH-OH group of donors"/>
    <property type="evidence" value="ECO:0007669"/>
    <property type="project" value="InterPro"/>
</dbReference>
<dbReference type="Pfam" id="PF00732">
    <property type="entry name" value="GMC_oxred_N"/>
    <property type="match status" value="1"/>
</dbReference>
<evidence type="ECO:0000259" key="2">
    <source>
        <dbReference type="Pfam" id="PF00732"/>
    </source>
</evidence>
<keyword evidence="4" id="KW-1185">Reference proteome</keyword>
<dbReference type="GO" id="GO:0050660">
    <property type="term" value="F:flavin adenine dinucleotide binding"/>
    <property type="evidence" value="ECO:0007669"/>
    <property type="project" value="InterPro"/>
</dbReference>
<comment type="caution">
    <text evidence="3">The sequence shown here is derived from an EMBL/GenBank/DDBJ whole genome shotgun (WGS) entry which is preliminary data.</text>
</comment>
<dbReference type="Gene3D" id="3.50.50.60">
    <property type="entry name" value="FAD/NAD(P)-binding domain"/>
    <property type="match status" value="1"/>
</dbReference>
<dbReference type="PANTHER" id="PTHR11552">
    <property type="entry name" value="GLUCOSE-METHANOL-CHOLINE GMC OXIDOREDUCTASE"/>
    <property type="match status" value="1"/>
</dbReference>
<dbReference type="InterPro" id="IPR036188">
    <property type="entry name" value="FAD/NAD-bd_sf"/>
</dbReference>
<dbReference type="PANTHER" id="PTHR11552:SF123">
    <property type="entry name" value="GMC OXIDOREDUCTASE (AFU_ORTHOLOGUE AFUA_2G01770)-RELATED"/>
    <property type="match status" value="1"/>
</dbReference>
<name>A0A261Y4U9_9FUNG</name>
<evidence type="ECO:0000256" key="1">
    <source>
        <dbReference type="ARBA" id="ARBA00010790"/>
    </source>
</evidence>
<organism evidence="3 4">
    <name type="scientific">Bifiguratus adelaidae</name>
    <dbReference type="NCBI Taxonomy" id="1938954"/>
    <lineage>
        <taxon>Eukaryota</taxon>
        <taxon>Fungi</taxon>
        <taxon>Fungi incertae sedis</taxon>
        <taxon>Mucoromycota</taxon>
        <taxon>Mucoromycotina</taxon>
        <taxon>Endogonomycetes</taxon>
        <taxon>Endogonales</taxon>
        <taxon>Endogonales incertae sedis</taxon>
        <taxon>Bifiguratus</taxon>
    </lineage>
</organism>
<sequence>MNARISDQQPEKNPERHPLIGPPFACFQAHYSDIDWAYKSVPQAPLNNREVHLAQGKALSGGTAVNYGTWTRGSSADYDEWAKLVGDETWSYNGSLPYFKKVEHHLDPNCDPEQHGFDGSTHTSTI</sequence>
<proteinExistence type="inferred from homology"/>
<dbReference type="SUPFAM" id="SSF51905">
    <property type="entry name" value="FAD/NAD(P)-binding domain"/>
    <property type="match status" value="1"/>
</dbReference>
<comment type="similarity">
    <text evidence="1">Belongs to the GMC oxidoreductase family.</text>
</comment>
<feature type="domain" description="Glucose-methanol-choline oxidoreductase N-terminal" evidence="2">
    <location>
        <begin position="47"/>
        <end position="117"/>
    </location>
</feature>
<dbReference type="AlphaFoldDB" id="A0A261Y4U9"/>
<gene>
    <name evidence="3" type="ORF">BZG36_01495</name>
</gene>
<accession>A0A261Y4U9</accession>
<dbReference type="InterPro" id="IPR000172">
    <property type="entry name" value="GMC_OxRdtase_N"/>
</dbReference>
<dbReference type="EMBL" id="MVBO01000012">
    <property type="protein sequence ID" value="OZJ05639.1"/>
    <property type="molecule type" value="Genomic_DNA"/>
</dbReference>
<protein>
    <recommendedName>
        <fullName evidence="2">Glucose-methanol-choline oxidoreductase N-terminal domain-containing protein</fullName>
    </recommendedName>
</protein>
<reference evidence="3 4" key="1">
    <citation type="journal article" date="2017" name="Mycologia">
        <title>Bifiguratus adelaidae, gen. et sp. nov., a new member of Mucoromycotina in endophytic and soil-dwelling habitats.</title>
        <authorList>
            <person name="Torres-Cruz T.J."/>
            <person name="Billingsley Tobias T.L."/>
            <person name="Almatruk M."/>
            <person name="Hesse C."/>
            <person name="Kuske C.R."/>
            <person name="Desiro A."/>
            <person name="Benucci G.M."/>
            <person name="Bonito G."/>
            <person name="Stajich J.E."/>
            <person name="Dunlap C."/>
            <person name="Arnold A.E."/>
            <person name="Porras-Alfaro A."/>
        </authorList>
    </citation>
    <scope>NUCLEOTIDE SEQUENCE [LARGE SCALE GENOMIC DNA]</scope>
    <source>
        <strain evidence="3 4">AZ0501</strain>
    </source>
</reference>
<dbReference type="OrthoDB" id="269227at2759"/>
<evidence type="ECO:0000313" key="3">
    <source>
        <dbReference type="EMBL" id="OZJ05639.1"/>
    </source>
</evidence>
<evidence type="ECO:0000313" key="4">
    <source>
        <dbReference type="Proteomes" id="UP000242875"/>
    </source>
</evidence>